<dbReference type="Proteomes" id="UP001419268">
    <property type="component" value="Unassembled WGS sequence"/>
</dbReference>
<evidence type="ECO:0000313" key="4">
    <source>
        <dbReference type="Proteomes" id="UP001419268"/>
    </source>
</evidence>
<dbReference type="InterPro" id="IPR050710">
    <property type="entry name" value="Band7/mec-2_domain"/>
</dbReference>
<sequence>MRNSLFCCGCIEEWWRNVVGSTDWPTPASIGFNMFAGERCAGILCTRISYLFDVPVTSKTMDNVFVKMSLCITYRVVKENAADAFYGLTYPFNSIKYHMFHVLQAHVSKMTFDQLFEQYKDLAKAASEELNKRAEAARAPADARGTTGRPAAARARRTARAEGGAPDLARASAAAAMGTATTVVVGSAQQHGEGAASAARAPSKREAAHGATPTRLGSDRQDPRGAIALWTATWIHVAISGYGLNIEDFLIVDINPLRDSVYKAMNDLNAVRMMELASAYKGEAEKVVLVKKAEAEAEAKYLCGVGMARQRQAIADGLRENMLNFPHDHNKVLDVFMNTTNMDVVKDLLENSSSSSANNTTVLVPPRMGN</sequence>
<proteinExistence type="predicted"/>
<feature type="region of interest" description="Disordered" evidence="1">
    <location>
        <begin position="187"/>
        <end position="221"/>
    </location>
</feature>
<gene>
    <name evidence="3" type="ORF">Scep_006095</name>
</gene>
<evidence type="ECO:0000256" key="1">
    <source>
        <dbReference type="SAM" id="MobiDB-lite"/>
    </source>
</evidence>
<protein>
    <recommendedName>
        <fullName evidence="2">Band 7 domain-containing protein</fullName>
    </recommendedName>
</protein>
<dbReference type="InterPro" id="IPR036013">
    <property type="entry name" value="Band_7/SPFH_dom_sf"/>
</dbReference>
<evidence type="ECO:0000259" key="2">
    <source>
        <dbReference type="Pfam" id="PF01145"/>
    </source>
</evidence>
<dbReference type="AlphaFoldDB" id="A0AAP0PJS0"/>
<dbReference type="EMBL" id="JBBNAG010000003">
    <property type="protein sequence ID" value="KAK9147338.1"/>
    <property type="molecule type" value="Genomic_DNA"/>
</dbReference>
<feature type="domain" description="Band 7" evidence="2">
    <location>
        <begin position="52"/>
        <end position="286"/>
    </location>
</feature>
<feature type="compositionally biased region" description="Low complexity" evidence="1">
    <location>
        <begin position="137"/>
        <end position="153"/>
    </location>
</feature>
<dbReference type="SUPFAM" id="SSF117892">
    <property type="entry name" value="Band 7/SPFH domain"/>
    <property type="match status" value="1"/>
</dbReference>
<organism evidence="3 4">
    <name type="scientific">Stephania cephalantha</name>
    <dbReference type="NCBI Taxonomy" id="152367"/>
    <lineage>
        <taxon>Eukaryota</taxon>
        <taxon>Viridiplantae</taxon>
        <taxon>Streptophyta</taxon>
        <taxon>Embryophyta</taxon>
        <taxon>Tracheophyta</taxon>
        <taxon>Spermatophyta</taxon>
        <taxon>Magnoliopsida</taxon>
        <taxon>Ranunculales</taxon>
        <taxon>Menispermaceae</taxon>
        <taxon>Menispermoideae</taxon>
        <taxon>Cissampelideae</taxon>
        <taxon>Stephania</taxon>
    </lineage>
</organism>
<dbReference type="InterPro" id="IPR001107">
    <property type="entry name" value="Band_7"/>
</dbReference>
<keyword evidence="4" id="KW-1185">Reference proteome</keyword>
<comment type="caution">
    <text evidence="3">The sequence shown here is derived from an EMBL/GenBank/DDBJ whole genome shotgun (WGS) entry which is preliminary data.</text>
</comment>
<evidence type="ECO:0000313" key="3">
    <source>
        <dbReference type="EMBL" id="KAK9147338.1"/>
    </source>
</evidence>
<dbReference type="PANTHER" id="PTHR43327">
    <property type="entry name" value="STOMATIN-LIKE PROTEIN 2, MITOCHONDRIAL"/>
    <property type="match status" value="1"/>
</dbReference>
<dbReference type="PANTHER" id="PTHR43327:SF11">
    <property type="entry name" value="HYPERSENSITIVE-INDUCED RESPONSE PROTEIN 4"/>
    <property type="match status" value="1"/>
</dbReference>
<accession>A0AAP0PJS0</accession>
<name>A0AAP0PJS0_9MAGN</name>
<dbReference type="Pfam" id="PF01145">
    <property type="entry name" value="Band_7"/>
    <property type="match status" value="1"/>
</dbReference>
<feature type="region of interest" description="Disordered" evidence="1">
    <location>
        <begin position="133"/>
        <end position="166"/>
    </location>
</feature>
<reference evidence="3 4" key="1">
    <citation type="submission" date="2024-01" db="EMBL/GenBank/DDBJ databases">
        <title>Genome assemblies of Stephania.</title>
        <authorList>
            <person name="Yang L."/>
        </authorList>
    </citation>
    <scope>NUCLEOTIDE SEQUENCE [LARGE SCALE GENOMIC DNA]</scope>
    <source>
        <strain evidence="3">JXDWG</strain>
        <tissue evidence="3">Leaf</tissue>
    </source>
</reference>
<dbReference type="Gene3D" id="3.30.479.30">
    <property type="entry name" value="Band 7 domain"/>
    <property type="match status" value="1"/>
</dbReference>